<dbReference type="Proteomes" id="UP001590951">
    <property type="component" value="Unassembled WGS sequence"/>
</dbReference>
<keyword evidence="2" id="KW-1185">Reference proteome</keyword>
<dbReference type="EMBL" id="JBHFEH010000005">
    <property type="protein sequence ID" value="KAL2057461.1"/>
    <property type="molecule type" value="Genomic_DNA"/>
</dbReference>
<gene>
    <name evidence="1" type="ORF">ABVK25_002514</name>
</gene>
<proteinExistence type="predicted"/>
<accession>A0ABR4BI05</accession>
<name>A0ABR4BI05_9LECA</name>
<sequence>MANFSDFSRIEAKLKRKARAGLKAKKRAFQLREQQLTDMIVQDGAFNHQLVKIEDLLRAGASDAVFQNELNEFYDLFSAKKIPEKDDPIYGDDKEALHYLGGNLMKEFDIAENEDKLPRRLSEATDDSVDKLSVLSVTVVECAGCGEALEITSCALSPFDDASEVSDSDLEDSINSWFDILSDFKFTDAIISREIFVGPPAELAADGEISPLTLDLFTLDRQLPDGYECSQKRRRGLRQFCRSMNKDGDAFEWNVLL</sequence>
<evidence type="ECO:0000313" key="1">
    <source>
        <dbReference type="EMBL" id="KAL2057461.1"/>
    </source>
</evidence>
<comment type="caution">
    <text evidence="1">The sequence shown here is derived from an EMBL/GenBank/DDBJ whole genome shotgun (WGS) entry which is preliminary data.</text>
</comment>
<evidence type="ECO:0000313" key="2">
    <source>
        <dbReference type="Proteomes" id="UP001590951"/>
    </source>
</evidence>
<organism evidence="1 2">
    <name type="scientific">Lepraria finkii</name>
    <dbReference type="NCBI Taxonomy" id="1340010"/>
    <lineage>
        <taxon>Eukaryota</taxon>
        <taxon>Fungi</taxon>
        <taxon>Dikarya</taxon>
        <taxon>Ascomycota</taxon>
        <taxon>Pezizomycotina</taxon>
        <taxon>Lecanoromycetes</taxon>
        <taxon>OSLEUM clade</taxon>
        <taxon>Lecanoromycetidae</taxon>
        <taxon>Lecanorales</taxon>
        <taxon>Lecanorineae</taxon>
        <taxon>Stereocaulaceae</taxon>
        <taxon>Lepraria</taxon>
    </lineage>
</organism>
<reference evidence="1 2" key="1">
    <citation type="submission" date="2024-09" db="EMBL/GenBank/DDBJ databases">
        <title>Rethinking Asexuality: The Enigmatic Case of Functional Sexual Genes in Lepraria (Stereocaulaceae).</title>
        <authorList>
            <person name="Doellman M."/>
            <person name="Sun Y."/>
            <person name="Barcenas-Pena A."/>
            <person name="Lumbsch H.T."/>
            <person name="Grewe F."/>
        </authorList>
    </citation>
    <scope>NUCLEOTIDE SEQUENCE [LARGE SCALE GENOMIC DNA]</scope>
    <source>
        <strain evidence="1 2">Grewe 0041</strain>
    </source>
</reference>
<protein>
    <submittedName>
        <fullName evidence="1">Uncharacterized protein</fullName>
    </submittedName>
</protein>